<evidence type="ECO:0000256" key="9">
    <source>
        <dbReference type="ARBA" id="ARBA00023136"/>
    </source>
</evidence>
<dbReference type="InterPro" id="IPR038377">
    <property type="entry name" value="Na/Glc_symporter_sf"/>
</dbReference>
<feature type="transmembrane region" description="Helical" evidence="12">
    <location>
        <begin position="302"/>
        <end position="327"/>
    </location>
</feature>
<comment type="similarity">
    <text evidence="2 11">Belongs to the sodium:solute symporter (SSF) (TC 2.A.21) family.</text>
</comment>
<feature type="transmembrane region" description="Helical" evidence="12">
    <location>
        <begin position="530"/>
        <end position="551"/>
    </location>
</feature>
<feature type="transmembrane region" description="Helical" evidence="12">
    <location>
        <begin position="434"/>
        <end position="455"/>
    </location>
</feature>
<evidence type="ECO:0000256" key="12">
    <source>
        <dbReference type="SAM" id="Phobius"/>
    </source>
</evidence>
<evidence type="ECO:0000256" key="1">
    <source>
        <dbReference type="ARBA" id="ARBA00004651"/>
    </source>
</evidence>
<evidence type="ECO:0000256" key="10">
    <source>
        <dbReference type="ARBA" id="ARBA00023201"/>
    </source>
</evidence>
<comment type="caution">
    <text evidence="13">The sequence shown here is derived from an EMBL/GenBank/DDBJ whole genome shotgun (WGS) entry which is preliminary data.</text>
</comment>
<keyword evidence="14" id="KW-1185">Reference proteome</keyword>
<evidence type="ECO:0000313" key="14">
    <source>
        <dbReference type="Proteomes" id="UP001321473"/>
    </source>
</evidence>
<feature type="transmembrane region" description="Helical" evidence="12">
    <location>
        <begin position="462"/>
        <end position="482"/>
    </location>
</feature>
<sequence>MLSLHDGFLQFSCEAATSSPNLLSFPIPMVSHIEYAIFGTLMALNFALGIYFSVRRKGNSAPTTAEVFLGSRTLGALPLAASIAASLISSTSIVGLAGHYYAYGFHFIWHRVISIPVALAASRIFLPVMYGLHVTSVFQYIRLRFNSAISLTACVIYMFVTVSFGAIIIFAASLAIVTVFGFPLLWCNIIIGLSGTIYTALGGLRAVVWTDCMQLLFIILGPATVIGKVFVHLSSTGRTSDAFKDFSFRSYILNTQFDLTHDESVWVAVSSMAAAFYRVSMDQVVMQRGLASRTLANAQRTIFTGCLLLLAVYAVEVIMVFSLVLWFRGCDPKLAGAIMSRDQILPFYIKRYLTEFPGFTGLFLSAVVTAATSSISSITNSLAAVLYVDMLELRFKNIGSHARWTTQALAFFFGGIMTGYSCLCVYMGSIVRAIIMVHSAAAGPSLGLVLLAVAFPFVHCKGAGISTLVVFASQIVLLWLRIQNGAKPPSMAFTLDYCPQNSTNFLPTDKVTAPFNKTSMGNTTSFLPSPFWSCSFATCATVILGVVFTLATGEHRNPAADATHLNSSLAVLWRKLGVLQREERNEVCTPH</sequence>
<feature type="transmembrane region" description="Helical" evidence="12">
    <location>
        <begin position="183"/>
        <end position="208"/>
    </location>
</feature>
<proteinExistence type="inferred from homology"/>
<dbReference type="EMBL" id="JARKHS020014425">
    <property type="protein sequence ID" value="KAK8775177.1"/>
    <property type="molecule type" value="Genomic_DNA"/>
</dbReference>
<dbReference type="GO" id="GO:0015293">
    <property type="term" value="F:symporter activity"/>
    <property type="evidence" value="ECO:0007669"/>
    <property type="project" value="TreeGrafter"/>
</dbReference>
<keyword evidence="9 12" id="KW-0472">Membrane</keyword>
<gene>
    <name evidence="13" type="ORF">V5799_031480</name>
</gene>
<evidence type="ECO:0000256" key="8">
    <source>
        <dbReference type="ARBA" id="ARBA00023065"/>
    </source>
</evidence>
<dbReference type="PANTHER" id="PTHR42985:SF40">
    <property type="entry name" value="LD47995P-RELATED"/>
    <property type="match status" value="1"/>
</dbReference>
<evidence type="ECO:0008006" key="15">
    <source>
        <dbReference type="Google" id="ProtNLM"/>
    </source>
</evidence>
<feature type="transmembrane region" description="Helical" evidence="12">
    <location>
        <begin position="215"/>
        <end position="233"/>
    </location>
</feature>
<dbReference type="PANTHER" id="PTHR42985">
    <property type="entry name" value="SODIUM-COUPLED MONOCARBOXYLATE TRANSPORTER"/>
    <property type="match status" value="1"/>
</dbReference>
<keyword evidence="10" id="KW-0739">Sodium transport</keyword>
<evidence type="ECO:0000256" key="4">
    <source>
        <dbReference type="ARBA" id="ARBA00022475"/>
    </source>
</evidence>
<evidence type="ECO:0000256" key="7">
    <source>
        <dbReference type="ARBA" id="ARBA00023053"/>
    </source>
</evidence>
<keyword evidence="8" id="KW-0406">Ion transport</keyword>
<keyword evidence="4" id="KW-1003">Cell membrane</keyword>
<dbReference type="AlphaFoldDB" id="A0AAQ4EKB9"/>
<keyword evidence="6 12" id="KW-1133">Transmembrane helix</keyword>
<feature type="transmembrane region" description="Helical" evidence="12">
    <location>
        <begin position="264"/>
        <end position="281"/>
    </location>
</feature>
<name>A0AAQ4EKB9_AMBAM</name>
<dbReference type="Proteomes" id="UP001321473">
    <property type="component" value="Unassembled WGS sequence"/>
</dbReference>
<keyword evidence="7" id="KW-0915">Sodium</keyword>
<keyword evidence="5 12" id="KW-0812">Transmembrane</keyword>
<evidence type="ECO:0000256" key="5">
    <source>
        <dbReference type="ARBA" id="ARBA00022692"/>
    </source>
</evidence>
<evidence type="ECO:0000256" key="11">
    <source>
        <dbReference type="RuleBase" id="RU362091"/>
    </source>
</evidence>
<dbReference type="PROSITE" id="PS50283">
    <property type="entry name" value="NA_SOLUT_SYMP_3"/>
    <property type="match status" value="1"/>
</dbReference>
<organism evidence="13 14">
    <name type="scientific">Amblyomma americanum</name>
    <name type="common">Lone star tick</name>
    <dbReference type="NCBI Taxonomy" id="6943"/>
    <lineage>
        <taxon>Eukaryota</taxon>
        <taxon>Metazoa</taxon>
        <taxon>Ecdysozoa</taxon>
        <taxon>Arthropoda</taxon>
        <taxon>Chelicerata</taxon>
        <taxon>Arachnida</taxon>
        <taxon>Acari</taxon>
        <taxon>Parasitiformes</taxon>
        <taxon>Ixodida</taxon>
        <taxon>Ixodoidea</taxon>
        <taxon>Ixodidae</taxon>
        <taxon>Amblyomminae</taxon>
        <taxon>Amblyomma</taxon>
    </lineage>
</organism>
<evidence type="ECO:0000256" key="6">
    <source>
        <dbReference type="ARBA" id="ARBA00022989"/>
    </source>
</evidence>
<dbReference type="Pfam" id="PF00474">
    <property type="entry name" value="SSF"/>
    <property type="match status" value="1"/>
</dbReference>
<feature type="transmembrane region" description="Helical" evidence="12">
    <location>
        <begin position="151"/>
        <end position="177"/>
    </location>
</feature>
<feature type="transmembrane region" description="Helical" evidence="12">
    <location>
        <begin position="108"/>
        <end position="130"/>
    </location>
</feature>
<dbReference type="InterPro" id="IPR051163">
    <property type="entry name" value="Sodium:Solute_Symporter_SSF"/>
</dbReference>
<feature type="transmembrane region" description="Helical" evidence="12">
    <location>
        <begin position="75"/>
        <end position="102"/>
    </location>
</feature>
<evidence type="ECO:0000313" key="13">
    <source>
        <dbReference type="EMBL" id="KAK8775177.1"/>
    </source>
</evidence>
<dbReference type="GO" id="GO:0006814">
    <property type="term" value="P:sodium ion transport"/>
    <property type="evidence" value="ECO:0007669"/>
    <property type="project" value="UniProtKB-KW"/>
</dbReference>
<feature type="transmembrane region" description="Helical" evidence="12">
    <location>
        <begin position="409"/>
        <end position="428"/>
    </location>
</feature>
<evidence type="ECO:0000256" key="2">
    <source>
        <dbReference type="ARBA" id="ARBA00006434"/>
    </source>
</evidence>
<comment type="subcellular location">
    <subcellularLocation>
        <location evidence="1">Cell membrane</location>
        <topology evidence="1">Multi-pass membrane protein</topology>
    </subcellularLocation>
</comment>
<evidence type="ECO:0000256" key="3">
    <source>
        <dbReference type="ARBA" id="ARBA00022448"/>
    </source>
</evidence>
<reference evidence="13 14" key="1">
    <citation type="journal article" date="2023" name="Arcadia Sci">
        <title>De novo assembly of a long-read Amblyomma americanum tick genome.</title>
        <authorList>
            <person name="Chou S."/>
            <person name="Poskanzer K.E."/>
            <person name="Rollins M."/>
            <person name="Thuy-Boun P.S."/>
        </authorList>
    </citation>
    <scope>NUCLEOTIDE SEQUENCE [LARGE SCALE GENOMIC DNA]</scope>
    <source>
        <strain evidence="13">F_SG_1</strain>
        <tissue evidence="13">Salivary glands</tissue>
    </source>
</reference>
<dbReference type="GO" id="GO:0005886">
    <property type="term" value="C:plasma membrane"/>
    <property type="evidence" value="ECO:0007669"/>
    <property type="project" value="UniProtKB-SubCell"/>
</dbReference>
<dbReference type="Gene3D" id="1.20.1730.10">
    <property type="entry name" value="Sodium/glucose cotransporter"/>
    <property type="match status" value="1"/>
</dbReference>
<feature type="transmembrane region" description="Helical" evidence="12">
    <location>
        <begin position="362"/>
        <end position="388"/>
    </location>
</feature>
<accession>A0AAQ4EKB9</accession>
<dbReference type="InterPro" id="IPR001734">
    <property type="entry name" value="Na/solute_symporter"/>
</dbReference>
<protein>
    <recommendedName>
        <fullName evidence="15">Sodium-dependent multivitamin transporter</fullName>
    </recommendedName>
</protein>
<feature type="transmembrane region" description="Helical" evidence="12">
    <location>
        <begin position="35"/>
        <end position="54"/>
    </location>
</feature>
<keyword evidence="3" id="KW-0813">Transport</keyword>